<gene>
    <name evidence="3" type="primary">LOC125777314</name>
</gene>
<evidence type="ECO:0000313" key="2">
    <source>
        <dbReference type="Proteomes" id="UP001652620"/>
    </source>
</evidence>
<dbReference type="GeneID" id="125777314"/>
<reference evidence="3" key="1">
    <citation type="submission" date="2025-08" db="UniProtKB">
        <authorList>
            <consortium name="RefSeq"/>
        </authorList>
    </citation>
    <scope>IDENTIFICATION</scope>
    <source>
        <tissue evidence="3">Adult</tissue>
    </source>
</reference>
<name>A0ABM3JET0_BACDO</name>
<proteinExistence type="predicted"/>
<feature type="domain" description="DDE-1" evidence="1">
    <location>
        <begin position="1"/>
        <end position="119"/>
    </location>
</feature>
<dbReference type="PANTHER" id="PTHR19303:SF73">
    <property type="entry name" value="PROTEIN PDC2"/>
    <property type="match status" value="1"/>
</dbReference>
<dbReference type="InterPro" id="IPR050863">
    <property type="entry name" value="CenT-Element_Derived"/>
</dbReference>
<dbReference type="PANTHER" id="PTHR19303">
    <property type="entry name" value="TRANSPOSON"/>
    <property type="match status" value="1"/>
</dbReference>
<protein>
    <submittedName>
        <fullName evidence="3">Tigger transposable element-derived protein 6-like</fullName>
    </submittedName>
</protein>
<evidence type="ECO:0000259" key="1">
    <source>
        <dbReference type="Pfam" id="PF03184"/>
    </source>
</evidence>
<accession>A0ABM3JET0</accession>
<organism evidence="2 3">
    <name type="scientific">Bactrocera dorsalis</name>
    <name type="common">Oriental fruit fly</name>
    <name type="synonym">Dacus dorsalis</name>
    <dbReference type="NCBI Taxonomy" id="27457"/>
    <lineage>
        <taxon>Eukaryota</taxon>
        <taxon>Metazoa</taxon>
        <taxon>Ecdysozoa</taxon>
        <taxon>Arthropoda</taxon>
        <taxon>Hexapoda</taxon>
        <taxon>Insecta</taxon>
        <taxon>Pterygota</taxon>
        <taxon>Neoptera</taxon>
        <taxon>Endopterygota</taxon>
        <taxon>Diptera</taxon>
        <taxon>Brachycera</taxon>
        <taxon>Muscomorpha</taxon>
        <taxon>Tephritoidea</taxon>
        <taxon>Tephritidae</taxon>
        <taxon>Bactrocera</taxon>
        <taxon>Bactrocera</taxon>
    </lineage>
</organism>
<dbReference type="InterPro" id="IPR004875">
    <property type="entry name" value="DDE_SF_endonuclease_dom"/>
</dbReference>
<keyword evidence="2" id="KW-1185">Reference proteome</keyword>
<evidence type="ECO:0000313" key="3">
    <source>
        <dbReference type="RefSeq" id="XP_049307740.1"/>
    </source>
</evidence>
<dbReference type="Pfam" id="PF03184">
    <property type="entry name" value="DDE_1"/>
    <property type="match status" value="1"/>
</dbReference>
<dbReference type="RefSeq" id="XP_049307740.1">
    <property type="nucleotide sequence ID" value="XM_049451783.1"/>
</dbReference>
<sequence length="226" mass="25763">MTGQIFEEWVLNLDKRFQSTGRKILLFIDNCPAHPKDVQSKLKAIELAFFPPNMTSKLQPLDQGVIQNLKVFYRTRIVKEALKRIEANEIQDITLMDCINHVTKAWDIDVKNQTIANCFKKAGFGQYSEWEEEDDIPLSFLSTTDEYQNVIEADYEAWLKANKITCNATLQDYIAVDNDLCTTGFPTNADIVENYCPELDDPILSGTESDGEGSVEETLVNSFFQK</sequence>
<dbReference type="Proteomes" id="UP001652620">
    <property type="component" value="Chromosome 3"/>
</dbReference>